<sequence length="281" mass="31019">MHVFVTTLVGLVIVPVIRCAPSVAPSVEESLANIEQSVADLRKALIQGRPRDCADLYMSGQNHSGVYNIFPHDGSTPGVATYCDMQSDGGGWTVFQRRGQLGNPIYDFYRGWEPYRNGFGDPAGEFWLGNQVIHTMTSNKAMSLRIQLTNRTGEALTADYALFKIAGEDEHYKLMVTGYRGVPGNDAFSGANGASFSTFDKDNDKDPNSNCAVTYKGAWWYTRCHVANLNGLNLNGFHVSFADGIEWSIRGGAGSLYHYSYPQVEMKMRDASFEPLVARIE</sequence>
<dbReference type="GO" id="GO:0098609">
    <property type="term" value="P:cell-cell adhesion"/>
    <property type="evidence" value="ECO:0007669"/>
    <property type="project" value="UniProtKB-ARBA"/>
</dbReference>
<keyword evidence="4" id="KW-0732">Signal</keyword>
<evidence type="ECO:0000256" key="4">
    <source>
        <dbReference type="SAM" id="SignalP"/>
    </source>
</evidence>
<organism evidence="6">
    <name type="scientific">Ornithodoros moubata</name>
    <name type="common">Soft tick</name>
    <name type="synonym">Argasid tick</name>
    <dbReference type="NCBI Taxonomy" id="6938"/>
    <lineage>
        <taxon>Eukaryota</taxon>
        <taxon>Metazoa</taxon>
        <taxon>Ecdysozoa</taxon>
        <taxon>Arthropoda</taxon>
        <taxon>Chelicerata</taxon>
        <taxon>Arachnida</taxon>
        <taxon>Acari</taxon>
        <taxon>Parasitiformes</taxon>
        <taxon>Ixodida</taxon>
        <taxon>Ixodoidea</taxon>
        <taxon>Argasidae</taxon>
        <taxon>Ornithodorinae</taxon>
        <taxon>Ornithodoros</taxon>
    </lineage>
</organism>
<dbReference type="AlphaFoldDB" id="Q8MUC2"/>
<keyword evidence="2" id="KW-1015">Disulfide bond</keyword>
<dbReference type="PROSITE" id="PS00514">
    <property type="entry name" value="FIBRINOGEN_C_1"/>
    <property type="match status" value="1"/>
</dbReference>
<reference evidence="6" key="2">
    <citation type="journal article" date="2006" name="Insect Biochem. Mol. Biol.">
        <title>The tick plasma lectin, Dorin M, is a fibrinogen-related molecule.</title>
        <authorList>
            <person name="Rego R.O."/>
            <person name="Kovar V."/>
            <person name="Kopacek P."/>
            <person name="Weise C."/>
            <person name="Man P."/>
            <person name="Sauman I."/>
            <person name="Grubhoffer L."/>
        </authorList>
    </citation>
    <scope>NUCLEOTIDE SEQUENCE</scope>
</reference>
<dbReference type="PROSITE" id="PS51406">
    <property type="entry name" value="FIBRINOGEN_C_2"/>
    <property type="match status" value="1"/>
</dbReference>
<feature type="domain" description="Fibrinogen C-terminal" evidence="5">
    <location>
        <begin position="44"/>
        <end position="272"/>
    </location>
</feature>
<dbReference type="EMBL" id="AF527411">
    <property type="protein sequence ID" value="AAM88421.1"/>
    <property type="molecule type" value="mRNA"/>
</dbReference>
<dbReference type="SUPFAM" id="SSF56496">
    <property type="entry name" value="Fibrinogen C-terminal domain-like"/>
    <property type="match status" value="1"/>
</dbReference>
<evidence type="ECO:0000256" key="2">
    <source>
        <dbReference type="ARBA" id="ARBA00023157"/>
    </source>
</evidence>
<dbReference type="Gene3D" id="3.90.215.10">
    <property type="entry name" value="Gamma Fibrinogen, chain A, domain 1"/>
    <property type="match status" value="1"/>
</dbReference>
<dbReference type="InterPro" id="IPR014716">
    <property type="entry name" value="Fibrinogen_a/b/g_C_1"/>
</dbReference>
<evidence type="ECO:0000256" key="1">
    <source>
        <dbReference type="ARBA" id="ARBA00022837"/>
    </source>
</evidence>
<proteinExistence type="evidence at transcript level"/>
<dbReference type="InterPro" id="IPR020837">
    <property type="entry name" value="Fibrinogen_CS"/>
</dbReference>
<dbReference type="PANTHER" id="PTHR19143:SF458">
    <property type="entry name" value="FIBRINOGEN C-TERMINAL DOMAIN-CONTAINING PROTEIN-RELATED"/>
    <property type="match status" value="1"/>
</dbReference>
<dbReference type="GO" id="GO:0030246">
    <property type="term" value="F:carbohydrate binding"/>
    <property type="evidence" value="ECO:0007669"/>
    <property type="project" value="UniProtKB-ARBA"/>
</dbReference>
<feature type="signal peptide" evidence="4">
    <location>
        <begin position="1"/>
        <end position="19"/>
    </location>
</feature>
<dbReference type="SMART" id="SM00186">
    <property type="entry name" value="FBG"/>
    <property type="match status" value="1"/>
</dbReference>
<dbReference type="FunFam" id="3.90.215.10:FF:000001">
    <property type="entry name" value="Tenascin isoform 1"/>
    <property type="match status" value="1"/>
</dbReference>
<dbReference type="InterPro" id="IPR002181">
    <property type="entry name" value="Fibrinogen_a/b/g_C_dom"/>
</dbReference>
<reference evidence="6" key="1">
    <citation type="journal article" date="2005" name="Insect Biochem. Mol. Biol.">
        <title>Molecular cloning and comparative analysis of fibrinogen-related proteins from the soft tick Ornithodoros moubata and the hard tick Ixodes ricinus.</title>
        <authorList>
            <person name="Rego R.O."/>
            <person name="Hajdusek O."/>
            <person name="Kovar V."/>
            <person name="Kopacek P."/>
            <person name="Grubhoffer L."/>
            <person name="Hypsa V."/>
        </authorList>
    </citation>
    <scope>NUCLEOTIDE SEQUENCE</scope>
</reference>
<dbReference type="NCBIfam" id="NF040941">
    <property type="entry name" value="GGGWT_bact"/>
    <property type="match status" value="1"/>
</dbReference>
<dbReference type="InterPro" id="IPR050373">
    <property type="entry name" value="Fibrinogen_C-term_domain"/>
</dbReference>
<evidence type="ECO:0000259" key="5">
    <source>
        <dbReference type="PROSITE" id="PS51406"/>
    </source>
</evidence>
<comment type="function">
    <text evidence="3">Lectin involved in innate immunity. Agglutinates all types of human erythrocytes, Gram-positive and Gram-negative bacteria. Has a stronger agglutinating activity towards Gram-negative bacteria than towards Gram-positive bacteria. Specifically recognizes acetyl group-containing substances on agglutinated cells. The hemagglutinating activity was inhibited by EDTA, acetyl group-containing mono- and disaccharides, N-acetyl derivatives of amino acids, other acetyl group-containing substances, propionamide and benzamide. Enhances the antimicrobial activity of big defensin against Gram-positive bacteria but not against Gram-negative bacteria.</text>
</comment>
<dbReference type="PANTHER" id="PTHR19143">
    <property type="entry name" value="FIBRINOGEN/TENASCIN/ANGIOPOEITIN"/>
    <property type="match status" value="1"/>
</dbReference>
<protein>
    <submittedName>
        <fullName evidence="6">OMFREP</fullName>
    </submittedName>
</protein>
<dbReference type="CDD" id="cd00087">
    <property type="entry name" value="FReD"/>
    <property type="match status" value="1"/>
</dbReference>
<keyword evidence="1" id="KW-0106">Calcium</keyword>
<accession>Q8MUC2</accession>
<evidence type="ECO:0000313" key="6">
    <source>
        <dbReference type="EMBL" id="AAM88421.1"/>
    </source>
</evidence>
<feature type="chain" id="PRO_5004310982" evidence="4">
    <location>
        <begin position="20"/>
        <end position="281"/>
    </location>
</feature>
<evidence type="ECO:0000256" key="3">
    <source>
        <dbReference type="ARBA" id="ARBA00053344"/>
    </source>
</evidence>
<dbReference type="InterPro" id="IPR036056">
    <property type="entry name" value="Fibrinogen-like_C"/>
</dbReference>
<dbReference type="GO" id="GO:0005615">
    <property type="term" value="C:extracellular space"/>
    <property type="evidence" value="ECO:0007669"/>
    <property type="project" value="TreeGrafter"/>
</dbReference>
<name>Q8MUC2_ORNMO</name>
<dbReference type="Pfam" id="PF00147">
    <property type="entry name" value="Fibrinogen_C"/>
    <property type="match status" value="1"/>
</dbReference>